<dbReference type="Proteomes" id="UP000507470">
    <property type="component" value="Unassembled WGS sequence"/>
</dbReference>
<organism evidence="1 2">
    <name type="scientific">Mytilus coruscus</name>
    <name type="common">Sea mussel</name>
    <dbReference type="NCBI Taxonomy" id="42192"/>
    <lineage>
        <taxon>Eukaryota</taxon>
        <taxon>Metazoa</taxon>
        <taxon>Spiralia</taxon>
        <taxon>Lophotrochozoa</taxon>
        <taxon>Mollusca</taxon>
        <taxon>Bivalvia</taxon>
        <taxon>Autobranchia</taxon>
        <taxon>Pteriomorphia</taxon>
        <taxon>Mytilida</taxon>
        <taxon>Mytiloidea</taxon>
        <taxon>Mytilidae</taxon>
        <taxon>Mytilinae</taxon>
        <taxon>Mytilus</taxon>
    </lineage>
</organism>
<reference evidence="1 2" key="1">
    <citation type="submission" date="2020-06" db="EMBL/GenBank/DDBJ databases">
        <authorList>
            <person name="Li R."/>
            <person name="Bekaert M."/>
        </authorList>
    </citation>
    <scope>NUCLEOTIDE SEQUENCE [LARGE SCALE GENOMIC DNA]</scope>
    <source>
        <strain evidence="2">wild</strain>
    </source>
</reference>
<keyword evidence="2" id="KW-1185">Reference proteome</keyword>
<sequence length="292" mass="33423">MRLRQAMFTLFTGGNSTFITMLFSPDQTVHYSTRLNETETGHEFMEVTVPSLLLFYPPNSPYSTMRLDRPRVYWRLNETETGHEFTGVHYSTRLNETETGHEFTGGHSTIYNVNLHYSTRLNETETGHEFTGGNSTFITMLFSPDQTVHYSTMRMRLLLEVTVPSLQCYSLLYQTVHLRLNETETGHEFTGVHYSLNETETGHEFTGGHSTIITMLFSTDQPVHYSTRLNETETGHEFTGGNSTFITMLFSPDQTVHYSTMRLRQAMSLLEVTVPSLQCYSLLTKQSTTVPD</sequence>
<accession>A0A6J8AP25</accession>
<name>A0A6J8AP25_MYTCO</name>
<evidence type="ECO:0000313" key="2">
    <source>
        <dbReference type="Proteomes" id="UP000507470"/>
    </source>
</evidence>
<dbReference type="EMBL" id="CACVKT020001739">
    <property type="protein sequence ID" value="CAC5370856.1"/>
    <property type="molecule type" value="Genomic_DNA"/>
</dbReference>
<protein>
    <submittedName>
        <fullName evidence="1">Uncharacterized protein</fullName>
    </submittedName>
</protein>
<dbReference type="AlphaFoldDB" id="A0A6J8AP25"/>
<gene>
    <name evidence="1" type="ORF">MCOR_9521</name>
</gene>
<evidence type="ECO:0000313" key="1">
    <source>
        <dbReference type="EMBL" id="CAC5370856.1"/>
    </source>
</evidence>
<proteinExistence type="predicted"/>